<organism evidence="4 5">
    <name type="scientific">Bradyrhizobium manausense</name>
    <dbReference type="NCBI Taxonomy" id="989370"/>
    <lineage>
        <taxon>Bacteria</taxon>
        <taxon>Pseudomonadati</taxon>
        <taxon>Pseudomonadota</taxon>
        <taxon>Alphaproteobacteria</taxon>
        <taxon>Hyphomicrobiales</taxon>
        <taxon>Nitrobacteraceae</taxon>
        <taxon>Bradyrhizobium</taxon>
    </lineage>
</organism>
<dbReference type="OrthoDB" id="9782655at2"/>
<dbReference type="InterPro" id="IPR001789">
    <property type="entry name" value="Sig_transdc_resp-reg_receiver"/>
</dbReference>
<gene>
    <name evidence="4" type="ORF">AOQ71_32640</name>
</gene>
<evidence type="ECO:0000256" key="2">
    <source>
        <dbReference type="PROSITE-ProRule" id="PRU00169"/>
    </source>
</evidence>
<dbReference type="PROSITE" id="PS50110">
    <property type="entry name" value="RESPONSE_REGULATORY"/>
    <property type="match status" value="1"/>
</dbReference>
<dbReference type="AlphaFoldDB" id="A0A0R3D1E2"/>
<keyword evidence="5" id="KW-1185">Reference proteome</keyword>
<comment type="caution">
    <text evidence="4">The sequence shown here is derived from an EMBL/GenBank/DDBJ whole genome shotgun (WGS) entry which is preliminary data.</text>
</comment>
<evidence type="ECO:0000259" key="3">
    <source>
        <dbReference type="PROSITE" id="PS50110"/>
    </source>
</evidence>
<dbReference type="EMBL" id="LJYG01000108">
    <property type="protein sequence ID" value="KRQ03459.1"/>
    <property type="molecule type" value="Genomic_DNA"/>
</dbReference>
<name>A0A0R3D1E2_9BRAD</name>
<dbReference type="Gene3D" id="3.40.50.2300">
    <property type="match status" value="1"/>
</dbReference>
<sequence>MSAASVISVLDDDPYVREAINNLLRSRGYMVHTFASAEEFLSSSDSKRTSCIVADMHMPSKTGIDLLTQMRAQGSATPFILITGFPDETLHIRALEAGAICCLRKPFVPADLMKCLQWALAAADDVTE</sequence>
<proteinExistence type="predicted"/>
<dbReference type="Pfam" id="PF00072">
    <property type="entry name" value="Response_reg"/>
    <property type="match status" value="1"/>
</dbReference>
<dbReference type="STRING" id="989370.AOQ71_32640"/>
<dbReference type="SUPFAM" id="SSF52172">
    <property type="entry name" value="CheY-like"/>
    <property type="match status" value="1"/>
</dbReference>
<feature type="modified residue" description="4-aspartylphosphate" evidence="2">
    <location>
        <position position="55"/>
    </location>
</feature>
<dbReference type="Proteomes" id="UP000051936">
    <property type="component" value="Unassembled WGS sequence"/>
</dbReference>
<keyword evidence="1 2" id="KW-0597">Phosphoprotein</keyword>
<dbReference type="InterPro" id="IPR011006">
    <property type="entry name" value="CheY-like_superfamily"/>
</dbReference>
<evidence type="ECO:0000313" key="5">
    <source>
        <dbReference type="Proteomes" id="UP000051936"/>
    </source>
</evidence>
<dbReference type="PANTHER" id="PTHR44591">
    <property type="entry name" value="STRESS RESPONSE REGULATOR PROTEIN 1"/>
    <property type="match status" value="1"/>
</dbReference>
<evidence type="ECO:0000313" key="4">
    <source>
        <dbReference type="EMBL" id="KRQ03459.1"/>
    </source>
</evidence>
<dbReference type="SMART" id="SM00448">
    <property type="entry name" value="REC"/>
    <property type="match status" value="1"/>
</dbReference>
<reference evidence="4 5" key="1">
    <citation type="submission" date="2015-09" db="EMBL/GenBank/DDBJ databases">
        <title>Draft Genome Sequence of Bradyrhizobium manausense Strain BR 3351T, a Novel Symbiotic Nitrogen-Fixing Alphaproteobacterium Isolated from Brazilian Amazon Rain Forest.</title>
        <authorList>
            <person name="De Araujo J.L."/>
            <person name="Zilli J.E."/>
        </authorList>
    </citation>
    <scope>NUCLEOTIDE SEQUENCE [LARGE SCALE GENOMIC DNA]</scope>
    <source>
        <strain evidence="4 5">BR3351</strain>
    </source>
</reference>
<dbReference type="PANTHER" id="PTHR44591:SF25">
    <property type="entry name" value="CHEMOTAXIS TWO-COMPONENT RESPONSE REGULATOR"/>
    <property type="match status" value="1"/>
</dbReference>
<dbReference type="InterPro" id="IPR050595">
    <property type="entry name" value="Bact_response_regulator"/>
</dbReference>
<dbReference type="GO" id="GO:0000160">
    <property type="term" value="P:phosphorelay signal transduction system"/>
    <property type="evidence" value="ECO:0007669"/>
    <property type="project" value="InterPro"/>
</dbReference>
<protein>
    <submittedName>
        <fullName evidence="4">Chemotaxis protein CheY</fullName>
    </submittedName>
</protein>
<evidence type="ECO:0000256" key="1">
    <source>
        <dbReference type="ARBA" id="ARBA00022553"/>
    </source>
</evidence>
<feature type="domain" description="Response regulatory" evidence="3">
    <location>
        <begin position="6"/>
        <end position="120"/>
    </location>
</feature>
<accession>A0A0R3D1E2</accession>